<feature type="non-terminal residue" evidence="1">
    <location>
        <position position="1"/>
    </location>
</feature>
<dbReference type="EMBL" id="UINC01016767">
    <property type="protein sequence ID" value="SVA69569.1"/>
    <property type="molecule type" value="Genomic_DNA"/>
</dbReference>
<gene>
    <name evidence="1" type="ORF">METZ01_LOCUS122423</name>
</gene>
<protein>
    <submittedName>
        <fullName evidence="1">Uncharacterized protein</fullName>
    </submittedName>
</protein>
<sequence length="127" mass="14425">VNYPNSRYILLTCLFITACTRFLVSDTILPEQVIQVVPEHILYDGRSIIFLPTLNNQKEIPSSISGRKKYTYDNLSEQTGKVEGEYLLAGGEYYIIRLENEKLIKISSKDFLIVTNFIIDTSKVNGG</sequence>
<name>A0A381XXR6_9ZZZZ</name>
<organism evidence="1">
    <name type="scientific">marine metagenome</name>
    <dbReference type="NCBI Taxonomy" id="408172"/>
    <lineage>
        <taxon>unclassified sequences</taxon>
        <taxon>metagenomes</taxon>
        <taxon>ecological metagenomes</taxon>
    </lineage>
</organism>
<accession>A0A381XXR6</accession>
<dbReference type="AlphaFoldDB" id="A0A381XXR6"/>
<proteinExistence type="predicted"/>
<reference evidence="1" key="1">
    <citation type="submission" date="2018-05" db="EMBL/GenBank/DDBJ databases">
        <authorList>
            <person name="Lanie J.A."/>
            <person name="Ng W.-L."/>
            <person name="Kazmierczak K.M."/>
            <person name="Andrzejewski T.M."/>
            <person name="Davidsen T.M."/>
            <person name="Wayne K.J."/>
            <person name="Tettelin H."/>
            <person name="Glass J.I."/>
            <person name="Rusch D."/>
            <person name="Podicherti R."/>
            <person name="Tsui H.-C.T."/>
            <person name="Winkler M.E."/>
        </authorList>
    </citation>
    <scope>NUCLEOTIDE SEQUENCE</scope>
</reference>
<evidence type="ECO:0000313" key="1">
    <source>
        <dbReference type="EMBL" id="SVA69569.1"/>
    </source>
</evidence>